<organism evidence="1 2">
    <name type="scientific">Parascaris equorum</name>
    <name type="common">Equine roundworm</name>
    <dbReference type="NCBI Taxonomy" id="6256"/>
    <lineage>
        <taxon>Eukaryota</taxon>
        <taxon>Metazoa</taxon>
        <taxon>Ecdysozoa</taxon>
        <taxon>Nematoda</taxon>
        <taxon>Chromadorea</taxon>
        <taxon>Rhabditida</taxon>
        <taxon>Spirurina</taxon>
        <taxon>Ascaridomorpha</taxon>
        <taxon>Ascaridoidea</taxon>
        <taxon>Ascarididae</taxon>
        <taxon>Parascaris</taxon>
    </lineage>
</organism>
<name>A0A914RH87_PAREQ</name>
<evidence type="ECO:0000313" key="2">
    <source>
        <dbReference type="WBParaSite" id="PEQ_0000415201-mRNA-1"/>
    </source>
</evidence>
<keyword evidence="1" id="KW-1185">Reference proteome</keyword>
<accession>A0A914RH87</accession>
<evidence type="ECO:0000313" key="1">
    <source>
        <dbReference type="Proteomes" id="UP000887564"/>
    </source>
</evidence>
<dbReference type="AlphaFoldDB" id="A0A914RH87"/>
<proteinExistence type="predicted"/>
<reference evidence="2" key="1">
    <citation type="submission" date="2022-11" db="UniProtKB">
        <authorList>
            <consortium name="WormBaseParasite"/>
        </authorList>
    </citation>
    <scope>IDENTIFICATION</scope>
</reference>
<protein>
    <submittedName>
        <fullName evidence="2">Uncharacterized protein</fullName>
    </submittedName>
</protein>
<sequence length="50" mass="5998">MCYWTGVLLIECLYEDGTKANIYFFALKYLNYNLNLKTIKIFLKKLDQKV</sequence>
<dbReference type="WBParaSite" id="PEQ_0000415201-mRNA-1">
    <property type="protein sequence ID" value="PEQ_0000415201-mRNA-1"/>
    <property type="gene ID" value="PEQ_0000415201"/>
</dbReference>
<dbReference type="Proteomes" id="UP000887564">
    <property type="component" value="Unplaced"/>
</dbReference>